<comment type="caution">
    <text evidence="1">The sequence shown here is derived from an EMBL/GenBank/DDBJ whole genome shotgun (WGS) entry which is preliminary data.</text>
</comment>
<dbReference type="RefSeq" id="WP_371844858.1">
    <property type="nucleotide sequence ID" value="NZ_JBGMEL010000027.1"/>
</dbReference>
<name>A0ABV4NTF4_9GAMM</name>
<dbReference type="EMBL" id="JBGMEL010000027">
    <property type="protein sequence ID" value="MFA0792475.1"/>
    <property type="molecule type" value="Genomic_DNA"/>
</dbReference>
<organism evidence="1 2">
    <name type="scientific">Microbulbifer echini</name>
    <dbReference type="NCBI Taxonomy" id="1529067"/>
    <lineage>
        <taxon>Bacteria</taxon>
        <taxon>Pseudomonadati</taxon>
        <taxon>Pseudomonadota</taxon>
        <taxon>Gammaproteobacteria</taxon>
        <taxon>Cellvibrionales</taxon>
        <taxon>Microbulbiferaceae</taxon>
        <taxon>Microbulbifer</taxon>
    </lineage>
</organism>
<proteinExistence type="predicted"/>
<dbReference type="Proteomes" id="UP001569414">
    <property type="component" value="Unassembled WGS sequence"/>
</dbReference>
<sequence>MNEEFETIKDQLAGLELSYAWRGHGSAIFLEFGKLDHNTGKNNPIGEFSLMLDCEWRIENSNQILCGSYRSHDEIEKEIHGLVGDQLVNLEFMGNLPEISIALASQKYVVSFTSDVGDPEWGLRLPSGSWLCSKGGSVVLDKRA</sequence>
<accession>A0ABV4NTF4</accession>
<evidence type="ECO:0000313" key="1">
    <source>
        <dbReference type="EMBL" id="MFA0792475.1"/>
    </source>
</evidence>
<keyword evidence="2" id="KW-1185">Reference proteome</keyword>
<gene>
    <name evidence="1" type="ORF">ACCI51_18205</name>
</gene>
<protein>
    <submittedName>
        <fullName evidence="1">Uncharacterized protein</fullName>
    </submittedName>
</protein>
<evidence type="ECO:0000313" key="2">
    <source>
        <dbReference type="Proteomes" id="UP001569414"/>
    </source>
</evidence>
<reference evidence="1 2" key="1">
    <citation type="submission" date="2024-08" db="EMBL/GenBank/DDBJ databases">
        <authorList>
            <person name="Ishaq N."/>
        </authorList>
    </citation>
    <scope>NUCLEOTIDE SEQUENCE [LARGE SCALE GENOMIC DNA]</scope>
    <source>
        <strain evidence="1 2">JCM 30400</strain>
    </source>
</reference>